<dbReference type="EMBL" id="BSNX01000003">
    <property type="protein sequence ID" value="GLQ71043.1"/>
    <property type="molecule type" value="Genomic_DNA"/>
</dbReference>
<keyword evidence="2" id="KW-1185">Reference proteome</keyword>
<name>A0AAV5NKU8_9VIBR</name>
<organism evidence="1 2">
    <name type="scientific">Vibrio penaeicida</name>
    <dbReference type="NCBI Taxonomy" id="104609"/>
    <lineage>
        <taxon>Bacteria</taxon>
        <taxon>Pseudomonadati</taxon>
        <taxon>Pseudomonadota</taxon>
        <taxon>Gammaproteobacteria</taxon>
        <taxon>Vibrionales</taxon>
        <taxon>Vibrionaceae</taxon>
        <taxon>Vibrio</taxon>
    </lineage>
</organism>
<proteinExistence type="predicted"/>
<dbReference type="AlphaFoldDB" id="A0AAV5NKU8"/>
<evidence type="ECO:0000313" key="2">
    <source>
        <dbReference type="Proteomes" id="UP001156690"/>
    </source>
</evidence>
<dbReference type="Proteomes" id="UP001156690">
    <property type="component" value="Unassembled WGS sequence"/>
</dbReference>
<evidence type="ECO:0000313" key="1">
    <source>
        <dbReference type="EMBL" id="GLQ71043.1"/>
    </source>
</evidence>
<sequence>MNNKDPIDFLFSDTSREILFKLVDKKHPKELASGTDDVFEPTISAVFVLFDELMNKSTPDLYHSEWLLITEALTNKYTPYRLMNSLNGMKRELVMSLEDLGGKELFNIDSFELSKKIAGFSDIEICAVYYQIHQNLIANKYRRDFSLPSINSDF</sequence>
<gene>
    <name evidence="1" type="ORF">GCM10007932_04030</name>
</gene>
<comment type="caution">
    <text evidence="1">The sequence shown here is derived from an EMBL/GenBank/DDBJ whole genome shotgun (WGS) entry which is preliminary data.</text>
</comment>
<accession>A0AAV5NKU8</accession>
<protein>
    <submittedName>
        <fullName evidence="1">Uncharacterized protein</fullName>
    </submittedName>
</protein>
<reference evidence="2" key="1">
    <citation type="journal article" date="2019" name="Int. J. Syst. Evol. Microbiol.">
        <title>The Global Catalogue of Microorganisms (GCM) 10K type strain sequencing project: providing services to taxonomists for standard genome sequencing and annotation.</title>
        <authorList>
            <consortium name="The Broad Institute Genomics Platform"/>
            <consortium name="The Broad Institute Genome Sequencing Center for Infectious Disease"/>
            <person name="Wu L."/>
            <person name="Ma J."/>
        </authorList>
    </citation>
    <scope>NUCLEOTIDE SEQUENCE [LARGE SCALE GENOMIC DNA]</scope>
    <source>
        <strain evidence="2">NBRC 15640</strain>
    </source>
</reference>
<dbReference type="RefSeq" id="WP_126607428.1">
    <property type="nucleotide sequence ID" value="NZ_AP025146.1"/>
</dbReference>